<evidence type="ECO:0000256" key="4">
    <source>
        <dbReference type="ARBA" id="ARBA00022840"/>
    </source>
</evidence>
<proteinExistence type="predicted"/>
<sequence>MSVFYCRRVEILLNCLDISTDLAQAIALNRQTKPIDEDHTKAISSDDIDIGLPWNNEQQTKAIHLALRSSFSLIHGPPGTGKTNVGIKLICLFNEINKQIEKNGGDRMQILFCGPSNKSVDLVASRFLRIAEKKEKMPTIARLYGNSIENLNYPIPGRVFSTERTKTDNTADYRLKDVSLHHLIRKPDKPFSEKIKSMYKELTQTFAEVTTTMSDKIKTKTPARKEKNEVKQVVDMETLKDYNQLVIDATIEELKLYDVIFCTTAMSTDPKLLRGTDGRIYQVIIDESGMCTEPECMSTIIATKAKQVVLIGDHKQLQPVVVCSQARQLGLQKSLFERYKTDSHVVPLTTQYRM</sequence>
<dbReference type="InterPro" id="IPR041677">
    <property type="entry name" value="DNA2/NAM7_AAA_11"/>
</dbReference>
<dbReference type="Proteomes" id="UP000596742">
    <property type="component" value="Unassembled WGS sequence"/>
</dbReference>
<dbReference type="GO" id="GO:0016787">
    <property type="term" value="F:hydrolase activity"/>
    <property type="evidence" value="ECO:0007669"/>
    <property type="project" value="UniProtKB-KW"/>
</dbReference>
<reference evidence="6" key="1">
    <citation type="submission" date="2018-11" db="EMBL/GenBank/DDBJ databases">
        <authorList>
            <person name="Alioto T."/>
            <person name="Alioto T."/>
        </authorList>
    </citation>
    <scope>NUCLEOTIDE SEQUENCE</scope>
</reference>
<dbReference type="Pfam" id="PF13086">
    <property type="entry name" value="AAA_11"/>
    <property type="match status" value="1"/>
</dbReference>
<dbReference type="PANTHER" id="PTHR43788">
    <property type="entry name" value="DNA2/NAM7 HELICASE FAMILY MEMBER"/>
    <property type="match status" value="1"/>
</dbReference>
<dbReference type="GO" id="GO:0005524">
    <property type="term" value="F:ATP binding"/>
    <property type="evidence" value="ECO:0007669"/>
    <property type="project" value="UniProtKB-KW"/>
</dbReference>
<keyword evidence="2" id="KW-0378">Hydrolase</keyword>
<evidence type="ECO:0000313" key="6">
    <source>
        <dbReference type="EMBL" id="VDI20804.1"/>
    </source>
</evidence>
<evidence type="ECO:0000256" key="3">
    <source>
        <dbReference type="ARBA" id="ARBA00022806"/>
    </source>
</evidence>
<keyword evidence="7" id="KW-1185">Reference proteome</keyword>
<dbReference type="SUPFAM" id="SSF52540">
    <property type="entry name" value="P-loop containing nucleoside triphosphate hydrolases"/>
    <property type="match status" value="1"/>
</dbReference>
<comment type="caution">
    <text evidence="6">The sequence shown here is derived from an EMBL/GenBank/DDBJ whole genome shotgun (WGS) entry which is preliminary data.</text>
</comment>
<dbReference type="EMBL" id="UYJE01003615">
    <property type="protein sequence ID" value="VDI20804.1"/>
    <property type="molecule type" value="Genomic_DNA"/>
</dbReference>
<gene>
    <name evidence="6" type="ORF">MGAL_10B077718</name>
</gene>
<name>A0A8B6DL11_MYTGA</name>
<dbReference type="InterPro" id="IPR027417">
    <property type="entry name" value="P-loop_NTPase"/>
</dbReference>
<dbReference type="OrthoDB" id="2285229at2759"/>
<keyword evidence="4" id="KW-0067">ATP-binding</keyword>
<dbReference type="GO" id="GO:0043139">
    <property type="term" value="F:5'-3' DNA helicase activity"/>
    <property type="evidence" value="ECO:0007669"/>
    <property type="project" value="TreeGrafter"/>
</dbReference>
<organism evidence="6 7">
    <name type="scientific">Mytilus galloprovincialis</name>
    <name type="common">Mediterranean mussel</name>
    <dbReference type="NCBI Taxonomy" id="29158"/>
    <lineage>
        <taxon>Eukaryota</taxon>
        <taxon>Metazoa</taxon>
        <taxon>Spiralia</taxon>
        <taxon>Lophotrochozoa</taxon>
        <taxon>Mollusca</taxon>
        <taxon>Bivalvia</taxon>
        <taxon>Autobranchia</taxon>
        <taxon>Pteriomorphia</taxon>
        <taxon>Mytilida</taxon>
        <taxon>Mytiloidea</taxon>
        <taxon>Mytilidae</taxon>
        <taxon>Mytilinae</taxon>
        <taxon>Mytilus</taxon>
    </lineage>
</organism>
<evidence type="ECO:0000256" key="2">
    <source>
        <dbReference type="ARBA" id="ARBA00022801"/>
    </source>
</evidence>
<dbReference type="PANTHER" id="PTHR43788:SF16">
    <property type="entry name" value="HELICASE WITH ZINC FINGER 2"/>
    <property type="match status" value="1"/>
</dbReference>
<keyword evidence="1" id="KW-0547">Nucleotide-binding</keyword>
<protein>
    <recommendedName>
        <fullName evidence="5">DNA2/NAM7 helicase helicase domain-containing protein</fullName>
    </recommendedName>
</protein>
<keyword evidence="3" id="KW-0347">Helicase</keyword>
<evidence type="ECO:0000259" key="5">
    <source>
        <dbReference type="Pfam" id="PF13086"/>
    </source>
</evidence>
<dbReference type="Gene3D" id="3.40.50.300">
    <property type="entry name" value="P-loop containing nucleotide triphosphate hydrolases"/>
    <property type="match status" value="1"/>
</dbReference>
<feature type="domain" description="DNA2/NAM7 helicase helicase" evidence="5">
    <location>
        <begin position="56"/>
        <end position="322"/>
    </location>
</feature>
<evidence type="ECO:0000313" key="7">
    <source>
        <dbReference type="Proteomes" id="UP000596742"/>
    </source>
</evidence>
<evidence type="ECO:0000256" key="1">
    <source>
        <dbReference type="ARBA" id="ARBA00022741"/>
    </source>
</evidence>
<accession>A0A8B6DL11</accession>
<dbReference type="AlphaFoldDB" id="A0A8B6DL11"/>
<dbReference type="InterPro" id="IPR050534">
    <property type="entry name" value="Coronavir_polyprotein_1ab"/>
</dbReference>
<feature type="non-terminal residue" evidence="6">
    <location>
        <position position="1"/>
    </location>
</feature>